<keyword evidence="1" id="KW-0805">Transcription regulation</keyword>
<dbReference type="GO" id="GO:0003700">
    <property type="term" value="F:DNA-binding transcription factor activity"/>
    <property type="evidence" value="ECO:0007669"/>
    <property type="project" value="InterPro"/>
</dbReference>
<evidence type="ECO:0000256" key="1">
    <source>
        <dbReference type="ARBA" id="ARBA00023015"/>
    </source>
</evidence>
<dbReference type="EMBL" id="JAAIKB010000004">
    <property type="protein sequence ID" value="NGM20917.1"/>
    <property type="molecule type" value="Genomic_DNA"/>
</dbReference>
<dbReference type="PANTHER" id="PTHR43537:SF20">
    <property type="entry name" value="HTH-TYPE TRANSCRIPTIONAL REPRESSOR GLAR"/>
    <property type="match status" value="1"/>
</dbReference>
<dbReference type="Proteomes" id="UP000475385">
    <property type="component" value="Unassembled WGS sequence"/>
</dbReference>
<accession>A0A6M1LL38</accession>
<dbReference type="InterPro" id="IPR036390">
    <property type="entry name" value="WH_DNA-bd_sf"/>
</dbReference>
<proteinExistence type="predicted"/>
<organism evidence="5 6">
    <name type="scientific">Falsiroseomonas algicola</name>
    <dbReference type="NCBI Taxonomy" id="2716930"/>
    <lineage>
        <taxon>Bacteria</taxon>
        <taxon>Pseudomonadati</taxon>
        <taxon>Pseudomonadota</taxon>
        <taxon>Alphaproteobacteria</taxon>
        <taxon>Acetobacterales</taxon>
        <taxon>Roseomonadaceae</taxon>
        <taxon>Falsiroseomonas</taxon>
    </lineage>
</organism>
<dbReference type="SUPFAM" id="SSF48008">
    <property type="entry name" value="GntR ligand-binding domain-like"/>
    <property type="match status" value="1"/>
</dbReference>
<dbReference type="CDD" id="cd07377">
    <property type="entry name" value="WHTH_GntR"/>
    <property type="match status" value="1"/>
</dbReference>
<dbReference type="Pfam" id="PF07729">
    <property type="entry name" value="FCD"/>
    <property type="match status" value="1"/>
</dbReference>
<dbReference type="PANTHER" id="PTHR43537">
    <property type="entry name" value="TRANSCRIPTIONAL REGULATOR, GNTR FAMILY"/>
    <property type="match status" value="1"/>
</dbReference>
<gene>
    <name evidence="5" type="ORF">G3576_12900</name>
</gene>
<evidence type="ECO:0000256" key="2">
    <source>
        <dbReference type="ARBA" id="ARBA00023125"/>
    </source>
</evidence>
<comment type="caution">
    <text evidence="5">The sequence shown here is derived from an EMBL/GenBank/DDBJ whole genome shotgun (WGS) entry which is preliminary data.</text>
</comment>
<reference evidence="5 6" key="2">
    <citation type="submission" date="2020-03" db="EMBL/GenBank/DDBJ databases">
        <title>Roseomonas stagni sp. nov., isolated from pond water in Japan.</title>
        <authorList>
            <person name="Furuhata K."/>
            <person name="Miyamoto H."/>
            <person name="Goto K."/>
        </authorList>
    </citation>
    <scope>NUCLEOTIDE SEQUENCE [LARGE SCALE GENOMIC DNA]</scope>
    <source>
        <strain evidence="5 6">PeD5</strain>
    </source>
</reference>
<dbReference type="AlphaFoldDB" id="A0A6M1LL38"/>
<evidence type="ECO:0000256" key="3">
    <source>
        <dbReference type="ARBA" id="ARBA00023163"/>
    </source>
</evidence>
<sequence>MSVEPERPVSVPRGVTHATSVYERIRADILAGRLLPGRRLAIKVMMESYEIGQTPLREALNRLAADGLVAAEDQRGFTVPGISAEELLELTRTRCWLEERALRESMAAATPSWEEAVLLAGHRLSRTPREPDDPTWEARHRDFHRTLVGNCGSRWLVGFCDQLTDRHQRYRKLAAIRAFPVRDVEAEHRAIQDAVLARDADHAVALLTQHYTATARIILDDESIFPRAA</sequence>
<dbReference type="InterPro" id="IPR000524">
    <property type="entry name" value="Tscrpt_reg_HTH_GntR"/>
</dbReference>
<dbReference type="GO" id="GO:0003677">
    <property type="term" value="F:DNA binding"/>
    <property type="evidence" value="ECO:0007669"/>
    <property type="project" value="UniProtKB-KW"/>
</dbReference>
<keyword evidence="2" id="KW-0238">DNA-binding</keyword>
<dbReference type="RefSeq" id="WP_164694809.1">
    <property type="nucleotide sequence ID" value="NZ_JAAIKB010000004.1"/>
</dbReference>
<evidence type="ECO:0000259" key="4">
    <source>
        <dbReference type="PROSITE" id="PS50949"/>
    </source>
</evidence>
<dbReference type="SMART" id="SM00895">
    <property type="entry name" value="FCD"/>
    <property type="match status" value="1"/>
</dbReference>
<dbReference type="SMART" id="SM00345">
    <property type="entry name" value="HTH_GNTR"/>
    <property type="match status" value="1"/>
</dbReference>
<reference evidence="5 6" key="1">
    <citation type="submission" date="2020-02" db="EMBL/GenBank/DDBJ databases">
        <authorList>
            <person name="Kim H.M."/>
            <person name="Jeon C.O."/>
        </authorList>
    </citation>
    <scope>NUCLEOTIDE SEQUENCE [LARGE SCALE GENOMIC DNA]</scope>
    <source>
        <strain evidence="5 6">PeD5</strain>
    </source>
</reference>
<dbReference type="InterPro" id="IPR011711">
    <property type="entry name" value="GntR_C"/>
</dbReference>
<dbReference type="InterPro" id="IPR036388">
    <property type="entry name" value="WH-like_DNA-bd_sf"/>
</dbReference>
<keyword evidence="3" id="KW-0804">Transcription</keyword>
<feature type="domain" description="HTH gntR-type" evidence="4">
    <location>
        <begin position="15"/>
        <end position="82"/>
    </location>
</feature>
<keyword evidence="6" id="KW-1185">Reference proteome</keyword>
<dbReference type="SUPFAM" id="SSF46785">
    <property type="entry name" value="Winged helix' DNA-binding domain"/>
    <property type="match status" value="1"/>
</dbReference>
<dbReference type="Gene3D" id="1.20.120.530">
    <property type="entry name" value="GntR ligand-binding domain-like"/>
    <property type="match status" value="1"/>
</dbReference>
<dbReference type="Gene3D" id="1.10.10.10">
    <property type="entry name" value="Winged helix-like DNA-binding domain superfamily/Winged helix DNA-binding domain"/>
    <property type="match status" value="1"/>
</dbReference>
<evidence type="ECO:0000313" key="5">
    <source>
        <dbReference type="EMBL" id="NGM20917.1"/>
    </source>
</evidence>
<dbReference type="InterPro" id="IPR008920">
    <property type="entry name" value="TF_FadR/GntR_C"/>
</dbReference>
<dbReference type="PROSITE" id="PS50949">
    <property type="entry name" value="HTH_GNTR"/>
    <property type="match status" value="1"/>
</dbReference>
<protein>
    <submittedName>
        <fullName evidence="5">GntR family transcriptional regulator</fullName>
    </submittedName>
</protein>
<evidence type="ECO:0000313" key="6">
    <source>
        <dbReference type="Proteomes" id="UP000475385"/>
    </source>
</evidence>
<name>A0A6M1LL38_9PROT</name>
<dbReference type="Pfam" id="PF00392">
    <property type="entry name" value="GntR"/>
    <property type="match status" value="1"/>
</dbReference>